<dbReference type="Pfam" id="PF00149">
    <property type="entry name" value="Metallophos"/>
    <property type="match status" value="1"/>
</dbReference>
<dbReference type="PANTHER" id="PTHR42850:SF4">
    <property type="entry name" value="ZINC-DEPENDENT ENDOPOLYPHOSPHATASE"/>
    <property type="match status" value="1"/>
</dbReference>
<dbReference type="SUPFAM" id="SSF56300">
    <property type="entry name" value="Metallo-dependent phosphatases"/>
    <property type="match status" value="1"/>
</dbReference>
<dbReference type="InterPro" id="IPR050126">
    <property type="entry name" value="Ap4A_hydrolase"/>
</dbReference>
<dbReference type="InterPro" id="IPR004843">
    <property type="entry name" value="Calcineurin-like_PHP"/>
</dbReference>
<protein>
    <submittedName>
        <fullName evidence="2">Serine/threonine protein phosphatase</fullName>
    </submittedName>
</protein>
<dbReference type="InterPro" id="IPR006186">
    <property type="entry name" value="Ser/Thr-sp_prot-phosphatase"/>
</dbReference>
<dbReference type="Proteomes" id="UP000681356">
    <property type="component" value="Unassembled WGS sequence"/>
</dbReference>
<keyword evidence="3" id="KW-1185">Reference proteome</keyword>
<proteinExistence type="predicted"/>
<feature type="domain" description="Calcineurin-like phosphoesterase" evidence="1">
    <location>
        <begin position="23"/>
        <end position="206"/>
    </location>
</feature>
<dbReference type="GO" id="GO:0110154">
    <property type="term" value="P:RNA decapping"/>
    <property type="evidence" value="ECO:0007669"/>
    <property type="project" value="TreeGrafter"/>
</dbReference>
<dbReference type="PRINTS" id="PR00114">
    <property type="entry name" value="STPHPHTASE"/>
</dbReference>
<name>A0A8J8B8U4_9RHOB</name>
<gene>
    <name evidence="2" type="ORF">KB874_05150</name>
</gene>
<evidence type="ECO:0000313" key="2">
    <source>
        <dbReference type="EMBL" id="MBS0123513.1"/>
    </source>
</evidence>
<dbReference type="GO" id="GO:0008803">
    <property type="term" value="F:bis(5'-nucleosyl)-tetraphosphatase (symmetrical) activity"/>
    <property type="evidence" value="ECO:0007669"/>
    <property type="project" value="TreeGrafter"/>
</dbReference>
<reference evidence="2" key="1">
    <citation type="submission" date="2021-04" db="EMBL/GenBank/DDBJ databases">
        <authorList>
            <person name="Yoon J."/>
        </authorList>
    </citation>
    <scope>NUCLEOTIDE SEQUENCE</scope>
    <source>
        <strain evidence="2">KMU-90</strain>
    </source>
</reference>
<evidence type="ECO:0000259" key="1">
    <source>
        <dbReference type="Pfam" id="PF00149"/>
    </source>
</evidence>
<dbReference type="Gene3D" id="3.60.21.10">
    <property type="match status" value="1"/>
</dbReference>
<comment type="caution">
    <text evidence="2">The sequence shown here is derived from an EMBL/GenBank/DDBJ whole genome shotgun (WGS) entry which is preliminary data.</text>
</comment>
<accession>A0A8J8B8U4</accession>
<dbReference type="GO" id="GO:0005737">
    <property type="term" value="C:cytoplasm"/>
    <property type="evidence" value="ECO:0007669"/>
    <property type="project" value="TreeGrafter"/>
</dbReference>
<dbReference type="InterPro" id="IPR029052">
    <property type="entry name" value="Metallo-depent_PP-like"/>
</dbReference>
<evidence type="ECO:0000313" key="3">
    <source>
        <dbReference type="Proteomes" id="UP000681356"/>
    </source>
</evidence>
<sequence length="244" mass="27289">MSSVSTKSAQQAFDAPLAPDRAFYAVGDIHGQFHALDSLLKKIEQTEDIDPVICVGDYIDRGEHSAHVLTWLKHLTELYPELFLCLMGNHERMCLNFIDDPDSHAERWLRYGGLQTFYSFNLTVPPGESPTALRDKLVEEMGQPMIDWLRDLPLHWQSGNVVVTHAGADPDLPIDLQPERVLLWGHPEFARKPRKDGMWVVHGHTIVDEPMAQAGRIAVDTGAYATGRLTAAHVSTSGVRFVQS</sequence>
<dbReference type="GO" id="GO:0016791">
    <property type="term" value="F:phosphatase activity"/>
    <property type="evidence" value="ECO:0007669"/>
    <property type="project" value="TreeGrafter"/>
</dbReference>
<dbReference type="AlphaFoldDB" id="A0A8J8B8U4"/>
<dbReference type="EMBL" id="JAGTUU010000002">
    <property type="protein sequence ID" value="MBS0123513.1"/>
    <property type="molecule type" value="Genomic_DNA"/>
</dbReference>
<dbReference type="PANTHER" id="PTHR42850">
    <property type="entry name" value="METALLOPHOSPHOESTERASE"/>
    <property type="match status" value="1"/>
</dbReference>
<organism evidence="2 3">
    <name type="scientific">Thetidibacter halocola</name>
    <dbReference type="NCBI Taxonomy" id="2827239"/>
    <lineage>
        <taxon>Bacteria</taxon>
        <taxon>Pseudomonadati</taxon>
        <taxon>Pseudomonadota</taxon>
        <taxon>Alphaproteobacteria</taxon>
        <taxon>Rhodobacterales</taxon>
        <taxon>Roseobacteraceae</taxon>
        <taxon>Thetidibacter</taxon>
    </lineage>
</organism>
<dbReference type="CDD" id="cd00144">
    <property type="entry name" value="MPP_PPP_family"/>
    <property type="match status" value="1"/>
</dbReference>